<dbReference type="Proteomes" id="UP001177021">
    <property type="component" value="Unassembled WGS sequence"/>
</dbReference>
<evidence type="ECO:0000313" key="1">
    <source>
        <dbReference type="EMBL" id="CAJ2631513.1"/>
    </source>
</evidence>
<protein>
    <submittedName>
        <fullName evidence="1">Uncharacterized protein</fullName>
    </submittedName>
</protein>
<keyword evidence="2" id="KW-1185">Reference proteome</keyword>
<dbReference type="EMBL" id="CASHSV030000001">
    <property type="protein sequence ID" value="CAJ2631513.1"/>
    <property type="molecule type" value="Genomic_DNA"/>
</dbReference>
<gene>
    <name evidence="1" type="ORF">MILVUS5_LOCUS3026</name>
</gene>
<sequence>MGKASKWIRNLLLGKKEENLKQIDTFCPENKTANTVSSSRNSSSSNNKIVVKRKWSFRKLTSGRSTGKVVAHKISKSFDSVDSPKLQIQALMFQSQTPRTAAEFVRTAATRIQASFRSYLARRALHALRGLVKLQALVRGHLVRKQTTATLRGMHALMSIQVRARIKRIKMAEEVIPPEIPLSQHTESPCFEEYMTQPKQHQDSKNMNVEEMLEALKSRSGPIDVKSRKYDSMAYYSKSQSISKRENQLKNENHNNNNNNTTTIITAPNSPEKYYRDMIDYLNPRSSSISLSTSQRHMVPPRQSWSSPKNYMSKTESSKAKTRSSSEPRQRPTKQGTKQKSNNSIECSTTSSSSLKKNMLSNSARYDHWVVNSMKESKRDSFGNYTVTTSDDSYYS</sequence>
<name>A0ACB0IHU3_TRIPR</name>
<accession>A0ACB0IHU3</accession>
<evidence type="ECO:0000313" key="2">
    <source>
        <dbReference type="Proteomes" id="UP001177021"/>
    </source>
</evidence>
<proteinExistence type="predicted"/>
<organism evidence="1 2">
    <name type="scientific">Trifolium pratense</name>
    <name type="common">Red clover</name>
    <dbReference type="NCBI Taxonomy" id="57577"/>
    <lineage>
        <taxon>Eukaryota</taxon>
        <taxon>Viridiplantae</taxon>
        <taxon>Streptophyta</taxon>
        <taxon>Embryophyta</taxon>
        <taxon>Tracheophyta</taxon>
        <taxon>Spermatophyta</taxon>
        <taxon>Magnoliopsida</taxon>
        <taxon>eudicotyledons</taxon>
        <taxon>Gunneridae</taxon>
        <taxon>Pentapetalae</taxon>
        <taxon>rosids</taxon>
        <taxon>fabids</taxon>
        <taxon>Fabales</taxon>
        <taxon>Fabaceae</taxon>
        <taxon>Papilionoideae</taxon>
        <taxon>50 kb inversion clade</taxon>
        <taxon>NPAAA clade</taxon>
        <taxon>Hologalegina</taxon>
        <taxon>IRL clade</taxon>
        <taxon>Trifolieae</taxon>
        <taxon>Trifolium</taxon>
    </lineage>
</organism>
<reference evidence="1" key="1">
    <citation type="submission" date="2023-10" db="EMBL/GenBank/DDBJ databases">
        <authorList>
            <person name="Rodriguez Cubillos JULIANA M."/>
            <person name="De Vega J."/>
        </authorList>
    </citation>
    <scope>NUCLEOTIDE SEQUENCE</scope>
</reference>
<comment type="caution">
    <text evidence="1">The sequence shown here is derived from an EMBL/GenBank/DDBJ whole genome shotgun (WGS) entry which is preliminary data.</text>
</comment>